<dbReference type="GO" id="GO:0000271">
    <property type="term" value="P:polysaccharide biosynthetic process"/>
    <property type="evidence" value="ECO:0007669"/>
    <property type="project" value="InterPro"/>
</dbReference>
<evidence type="ECO:0000256" key="4">
    <source>
        <dbReference type="ARBA" id="ARBA00022989"/>
    </source>
</evidence>
<comment type="similarity">
    <text evidence="2">Belongs to the GtrA family.</text>
</comment>
<keyword evidence="4 6" id="KW-1133">Transmembrane helix</keyword>
<dbReference type="GO" id="GO:0005886">
    <property type="term" value="C:plasma membrane"/>
    <property type="evidence" value="ECO:0007669"/>
    <property type="project" value="TreeGrafter"/>
</dbReference>
<evidence type="ECO:0000256" key="1">
    <source>
        <dbReference type="ARBA" id="ARBA00004141"/>
    </source>
</evidence>
<accession>A0A9W6NTT8</accession>
<keyword evidence="3 6" id="KW-0812">Transmembrane</keyword>
<protein>
    <submittedName>
        <fullName evidence="8">Membrane protein</fullName>
    </submittedName>
</protein>
<dbReference type="Proteomes" id="UP001143463">
    <property type="component" value="Unassembled WGS sequence"/>
</dbReference>
<gene>
    <name evidence="8" type="ORF">GCM10017577_00480</name>
</gene>
<dbReference type="EMBL" id="BSFQ01000001">
    <property type="protein sequence ID" value="GLL08908.1"/>
    <property type="molecule type" value="Genomic_DNA"/>
</dbReference>
<feature type="transmembrane region" description="Helical" evidence="6">
    <location>
        <begin position="122"/>
        <end position="145"/>
    </location>
</feature>
<comment type="subcellular location">
    <subcellularLocation>
        <location evidence="1">Membrane</location>
        <topology evidence="1">Multi-pass membrane protein</topology>
    </subcellularLocation>
</comment>
<dbReference type="InterPro" id="IPR051401">
    <property type="entry name" value="GtrA_CellWall_Glycosyl"/>
</dbReference>
<reference evidence="8" key="1">
    <citation type="journal article" date="2014" name="Int. J. Syst. Evol. Microbiol.">
        <title>Complete genome sequence of Corynebacterium casei LMG S-19264T (=DSM 44701T), isolated from a smear-ripened cheese.</title>
        <authorList>
            <consortium name="US DOE Joint Genome Institute (JGI-PGF)"/>
            <person name="Walter F."/>
            <person name="Albersmeier A."/>
            <person name="Kalinowski J."/>
            <person name="Ruckert C."/>
        </authorList>
    </citation>
    <scope>NUCLEOTIDE SEQUENCE</scope>
    <source>
        <strain evidence="8">VKM Ac-1069</strain>
    </source>
</reference>
<evidence type="ECO:0000313" key="8">
    <source>
        <dbReference type="EMBL" id="GLL08908.1"/>
    </source>
</evidence>
<feature type="transmembrane region" description="Helical" evidence="6">
    <location>
        <begin position="57"/>
        <end position="74"/>
    </location>
</feature>
<feature type="transmembrane region" description="Helical" evidence="6">
    <location>
        <begin position="28"/>
        <end position="51"/>
    </location>
</feature>
<proteinExistence type="inferred from homology"/>
<dbReference type="InterPro" id="IPR007267">
    <property type="entry name" value="GtrA_DPMS_TM"/>
</dbReference>
<reference evidence="8" key="2">
    <citation type="submission" date="2023-01" db="EMBL/GenBank/DDBJ databases">
        <authorList>
            <person name="Sun Q."/>
            <person name="Evtushenko L."/>
        </authorList>
    </citation>
    <scope>NUCLEOTIDE SEQUENCE</scope>
    <source>
        <strain evidence="8">VKM Ac-1069</strain>
    </source>
</reference>
<dbReference type="PANTHER" id="PTHR38459">
    <property type="entry name" value="PROPHAGE BACTOPRENOL-LINKED GLUCOSE TRANSLOCASE HOMOLOG"/>
    <property type="match status" value="1"/>
</dbReference>
<feature type="transmembrane region" description="Helical" evidence="6">
    <location>
        <begin position="94"/>
        <end position="116"/>
    </location>
</feature>
<keyword evidence="9" id="KW-1185">Reference proteome</keyword>
<dbReference type="Pfam" id="PF04138">
    <property type="entry name" value="GtrA_DPMS_TM"/>
    <property type="match status" value="1"/>
</dbReference>
<evidence type="ECO:0000313" key="9">
    <source>
        <dbReference type="Proteomes" id="UP001143463"/>
    </source>
</evidence>
<comment type="caution">
    <text evidence="8">The sequence shown here is derived from an EMBL/GenBank/DDBJ whole genome shotgun (WGS) entry which is preliminary data.</text>
</comment>
<evidence type="ECO:0000256" key="6">
    <source>
        <dbReference type="SAM" id="Phobius"/>
    </source>
</evidence>
<evidence type="ECO:0000256" key="5">
    <source>
        <dbReference type="ARBA" id="ARBA00023136"/>
    </source>
</evidence>
<dbReference type="PANTHER" id="PTHR38459:SF6">
    <property type="entry name" value="ARABINOGALACTAN BIOSYNTHESIS RECRUITING PROTEIN RV3789"/>
    <property type="match status" value="1"/>
</dbReference>
<evidence type="ECO:0000256" key="2">
    <source>
        <dbReference type="ARBA" id="ARBA00009399"/>
    </source>
</evidence>
<organism evidence="8 9">
    <name type="scientific">Pseudonocardia halophobica</name>
    <dbReference type="NCBI Taxonomy" id="29401"/>
    <lineage>
        <taxon>Bacteria</taxon>
        <taxon>Bacillati</taxon>
        <taxon>Actinomycetota</taxon>
        <taxon>Actinomycetes</taxon>
        <taxon>Pseudonocardiales</taxon>
        <taxon>Pseudonocardiaceae</taxon>
        <taxon>Pseudonocardia</taxon>
    </lineage>
</organism>
<name>A0A9W6NTT8_9PSEU</name>
<sequence>MRRYPRRVTATEPEATPAPAGHGLVGQLIRFAVVGVLSAAVDFGIYHLLLALDAPTWLARAISFICGTTTAYLLNKRFTFGDAAGGRGRLAGFVLLYATTFGIAVGVNALALYLLPEVAFKASIAWVISQGTATAINFVMLRTVVFRAR</sequence>
<feature type="domain" description="GtrA/DPMS transmembrane" evidence="7">
    <location>
        <begin position="30"/>
        <end position="146"/>
    </location>
</feature>
<evidence type="ECO:0000256" key="3">
    <source>
        <dbReference type="ARBA" id="ARBA00022692"/>
    </source>
</evidence>
<dbReference type="AlphaFoldDB" id="A0A9W6NTT8"/>
<evidence type="ECO:0000259" key="7">
    <source>
        <dbReference type="Pfam" id="PF04138"/>
    </source>
</evidence>
<keyword evidence="5 6" id="KW-0472">Membrane</keyword>